<name>A0ABX0N335_9BURK</name>
<keyword evidence="1" id="KW-0812">Transmembrane</keyword>
<sequence>MGFFYLGLLLGWIIVLLVIARGITWLIDVQHKKMVTMIIVMFGLPLPLADEIIGAMQFSELCKYQVIYKSPNMQNMKGSRLIFIDHKEIPIHGKALPMTRGMEDYVSESDHSLMLSFAIFRAGQGYLARTFPLNEGGTPLIFSGDCQPEEYRMLFTDYKIVN</sequence>
<dbReference type="Proteomes" id="UP000610594">
    <property type="component" value="Unassembled WGS sequence"/>
</dbReference>
<accession>A0ABX0N335</accession>
<keyword evidence="3" id="KW-1185">Reference proteome</keyword>
<dbReference type="EMBL" id="WHJF01000241">
    <property type="protein sequence ID" value="NHZ67048.1"/>
    <property type="molecule type" value="Genomic_DNA"/>
</dbReference>
<evidence type="ECO:0000313" key="2">
    <source>
        <dbReference type="EMBL" id="NHZ67048.1"/>
    </source>
</evidence>
<gene>
    <name evidence="2" type="ORF">F1735_33105</name>
</gene>
<keyword evidence="1" id="KW-1133">Transmembrane helix</keyword>
<evidence type="ECO:0000313" key="3">
    <source>
        <dbReference type="Proteomes" id="UP000610594"/>
    </source>
</evidence>
<protein>
    <submittedName>
        <fullName evidence="2">Uncharacterized protein</fullName>
    </submittedName>
</protein>
<proteinExistence type="predicted"/>
<comment type="caution">
    <text evidence="2">The sequence shown here is derived from an EMBL/GenBank/DDBJ whole genome shotgun (WGS) entry which is preliminary data.</text>
</comment>
<dbReference type="RefSeq" id="WP_167241223.1">
    <property type="nucleotide sequence ID" value="NZ_WHJF01000241.1"/>
</dbReference>
<reference evidence="2 3" key="1">
    <citation type="submission" date="2019-10" db="EMBL/GenBank/DDBJ databases">
        <title>Taxonomy of Antarctic Massilia spp.: description of Massilia rubra sp. nov., Massilia aquatica sp. nov., Massilia mucilaginosa sp. nov., Massilia frigida sp. nov. isolated from streams, lakes and regoliths.</title>
        <authorList>
            <person name="Holochova P."/>
            <person name="Sedlacek I."/>
            <person name="Kralova S."/>
            <person name="Maslanova I."/>
            <person name="Busse H.-J."/>
            <person name="Stankova E."/>
            <person name="Vrbovska V."/>
            <person name="Kovarovic V."/>
            <person name="Bartak M."/>
            <person name="Svec P."/>
            <person name="Pantucek R."/>
        </authorList>
    </citation>
    <scope>NUCLEOTIDE SEQUENCE [LARGE SCALE GENOMIC DNA]</scope>
    <source>
        <strain evidence="2 3">CCM 8694</strain>
    </source>
</reference>
<keyword evidence="1" id="KW-0472">Membrane</keyword>
<evidence type="ECO:0000256" key="1">
    <source>
        <dbReference type="SAM" id="Phobius"/>
    </source>
</evidence>
<organism evidence="2 3">
    <name type="scientific">Massilia genomosp. 1</name>
    <dbReference type="NCBI Taxonomy" id="2609280"/>
    <lineage>
        <taxon>Bacteria</taxon>
        <taxon>Pseudomonadati</taxon>
        <taxon>Pseudomonadota</taxon>
        <taxon>Betaproteobacteria</taxon>
        <taxon>Burkholderiales</taxon>
        <taxon>Oxalobacteraceae</taxon>
        <taxon>Telluria group</taxon>
        <taxon>Massilia</taxon>
    </lineage>
</organism>
<feature type="transmembrane region" description="Helical" evidence="1">
    <location>
        <begin position="6"/>
        <end position="27"/>
    </location>
</feature>